<evidence type="ECO:0000313" key="3">
    <source>
        <dbReference type="EMBL" id="MBC2693440.1"/>
    </source>
</evidence>
<dbReference type="Proteomes" id="UP000526003">
    <property type="component" value="Unassembled WGS sequence"/>
</dbReference>
<evidence type="ECO:0000256" key="1">
    <source>
        <dbReference type="SAM" id="Phobius"/>
    </source>
</evidence>
<evidence type="ECO:0000259" key="2">
    <source>
        <dbReference type="Pfam" id="PF09850"/>
    </source>
</evidence>
<dbReference type="InterPro" id="IPR017732">
    <property type="entry name" value="T4/T6SS_DotU"/>
</dbReference>
<keyword evidence="1" id="KW-0472">Membrane</keyword>
<dbReference type="NCBIfam" id="NF038239">
    <property type="entry name" value="T6SS_TssL_short"/>
    <property type="match status" value="1"/>
</dbReference>
<dbReference type="NCBIfam" id="TIGR03349">
    <property type="entry name" value="IV_VI_DotU"/>
    <property type="match status" value="1"/>
</dbReference>
<name>A0A7X1GJP8_9PSED</name>
<evidence type="ECO:0000313" key="4">
    <source>
        <dbReference type="Proteomes" id="UP000526003"/>
    </source>
</evidence>
<dbReference type="RefSeq" id="WP_166592953.1">
    <property type="nucleotide sequence ID" value="NZ_CP090311.1"/>
</dbReference>
<dbReference type="AlphaFoldDB" id="A0A7X1GJP8"/>
<accession>A0A7X1GJP8</accession>
<gene>
    <name evidence="3" type="ORF">H7995_27035</name>
</gene>
<dbReference type="PANTHER" id="PTHR38033:SF1">
    <property type="entry name" value="DOTU FAMILY TYPE IV_VI SECRETION SYSTEM PROTEIN"/>
    <property type="match status" value="1"/>
</dbReference>
<sequence length="227" mass="25539">MSLSAAHNHRALAVDIDGLMQDSYLLVVELRQGASAQNSDQLWQRCVEQVERVRQDLEAAHVSERSIELISHAQCALLDETMLGCAQGDAHARWAGEPLQAKFFNRHQAGEFFYTDLREVLHQPAPDPLVLTTFQRVLMLGFRGRYPDNDDPEREQLLTMLTARVAPFELDHVLPSQRRASRRLGWLGRDHSPLVHLLMAALVLGLVWWGLDQLLGNVIATLVPGQA</sequence>
<keyword evidence="1" id="KW-1133">Transmembrane helix</keyword>
<feature type="transmembrane region" description="Helical" evidence="1">
    <location>
        <begin position="193"/>
        <end position="211"/>
    </location>
</feature>
<feature type="domain" description="Type IV / VI secretion system DotU" evidence="2">
    <location>
        <begin position="19"/>
        <end position="212"/>
    </location>
</feature>
<dbReference type="EMBL" id="JACMYG010000051">
    <property type="protein sequence ID" value="MBC2693440.1"/>
    <property type="molecule type" value="Genomic_DNA"/>
</dbReference>
<keyword evidence="1" id="KW-0812">Transmembrane</keyword>
<protein>
    <submittedName>
        <fullName evidence="3">DotU family type IV/VI secretion system protein</fullName>
    </submittedName>
</protein>
<dbReference type="Pfam" id="PF09850">
    <property type="entry name" value="DotU"/>
    <property type="match status" value="1"/>
</dbReference>
<reference evidence="3 4" key="1">
    <citation type="submission" date="2020-08" db="EMBL/GenBank/DDBJ databases">
        <title>Pseudomonas sp. nov.</title>
        <authorList>
            <person name="Gieschler S."/>
            <person name="Fiedler G."/>
            <person name="Brinks E."/>
            <person name="Boehnlein C."/>
            <person name="Franz C.M.A.P."/>
            <person name="Kabisch J."/>
        </authorList>
    </citation>
    <scope>NUCLEOTIDE SEQUENCE [LARGE SCALE GENOMIC DNA]</scope>
    <source>
        <strain evidence="3 4">MBT-1</strain>
    </source>
</reference>
<dbReference type="Gene3D" id="1.25.40.590">
    <property type="entry name" value="Type IV / VI secretion system, DotU"/>
    <property type="match status" value="1"/>
</dbReference>
<dbReference type="InterPro" id="IPR038522">
    <property type="entry name" value="T4/T6SS_DotU_sf"/>
</dbReference>
<proteinExistence type="predicted"/>
<comment type="caution">
    <text evidence="3">The sequence shown here is derived from an EMBL/GenBank/DDBJ whole genome shotgun (WGS) entry which is preliminary data.</text>
</comment>
<keyword evidence="4" id="KW-1185">Reference proteome</keyword>
<organism evidence="3 4">
    <name type="scientific">Pseudomonas kielensis</name>
    <dbReference type="NCBI Taxonomy" id="2762577"/>
    <lineage>
        <taxon>Bacteria</taxon>
        <taxon>Pseudomonadati</taxon>
        <taxon>Pseudomonadota</taxon>
        <taxon>Gammaproteobacteria</taxon>
        <taxon>Pseudomonadales</taxon>
        <taxon>Pseudomonadaceae</taxon>
        <taxon>Pseudomonas</taxon>
    </lineage>
</organism>
<dbReference type="PANTHER" id="PTHR38033">
    <property type="entry name" value="MEMBRANE PROTEIN-RELATED"/>
    <property type="match status" value="1"/>
</dbReference>